<comment type="caution">
    <text evidence="2">The sequence shown here is derived from an EMBL/GenBank/DDBJ whole genome shotgun (WGS) entry which is preliminary data.</text>
</comment>
<proteinExistence type="predicted"/>
<evidence type="ECO:0000313" key="3">
    <source>
        <dbReference type="Proteomes" id="UP001566132"/>
    </source>
</evidence>
<evidence type="ECO:0000313" key="2">
    <source>
        <dbReference type="EMBL" id="KAL1488787.1"/>
    </source>
</evidence>
<protein>
    <submittedName>
        <fullName evidence="2">Uncharacterized protein</fullName>
    </submittedName>
</protein>
<dbReference type="EMBL" id="JBDJPC010000013">
    <property type="protein sequence ID" value="KAL1488787.1"/>
    <property type="molecule type" value="Genomic_DNA"/>
</dbReference>
<gene>
    <name evidence="2" type="ORF">ABEB36_014585</name>
</gene>
<sequence>MLQIVFELIQQYKDEEEVLFRSIVDKAMAITKLDKQKIDKISFRKIRKDYCTIVQQHINLFNLYHNAEFHNIRKRDKQWSNVVESESDESEIIIEKRCNKVKRKKFDSILSNSGEVRSSDEPESMKVLFQNSRNPSRVLSRDLLRIPSTGPSRVPS</sequence>
<name>A0ABD1E287_HYPHA</name>
<keyword evidence="3" id="KW-1185">Reference proteome</keyword>
<reference evidence="2 3" key="1">
    <citation type="submission" date="2024-05" db="EMBL/GenBank/DDBJ databases">
        <title>Genetic variation in Jamaican populations of the coffee berry borer (Hypothenemus hampei).</title>
        <authorList>
            <person name="Errbii M."/>
            <person name="Myrie A."/>
        </authorList>
    </citation>
    <scope>NUCLEOTIDE SEQUENCE [LARGE SCALE GENOMIC DNA]</scope>
    <source>
        <strain evidence="2">JA-Hopewell-2020-01-JO</strain>
        <tissue evidence="2">Whole body</tissue>
    </source>
</reference>
<dbReference type="Proteomes" id="UP001566132">
    <property type="component" value="Unassembled WGS sequence"/>
</dbReference>
<dbReference type="AlphaFoldDB" id="A0ABD1E287"/>
<feature type="region of interest" description="Disordered" evidence="1">
    <location>
        <begin position="112"/>
        <end position="133"/>
    </location>
</feature>
<organism evidence="2 3">
    <name type="scientific">Hypothenemus hampei</name>
    <name type="common">Coffee berry borer</name>
    <dbReference type="NCBI Taxonomy" id="57062"/>
    <lineage>
        <taxon>Eukaryota</taxon>
        <taxon>Metazoa</taxon>
        <taxon>Ecdysozoa</taxon>
        <taxon>Arthropoda</taxon>
        <taxon>Hexapoda</taxon>
        <taxon>Insecta</taxon>
        <taxon>Pterygota</taxon>
        <taxon>Neoptera</taxon>
        <taxon>Endopterygota</taxon>
        <taxon>Coleoptera</taxon>
        <taxon>Polyphaga</taxon>
        <taxon>Cucujiformia</taxon>
        <taxon>Curculionidae</taxon>
        <taxon>Scolytinae</taxon>
        <taxon>Hypothenemus</taxon>
    </lineage>
</organism>
<evidence type="ECO:0000256" key="1">
    <source>
        <dbReference type="SAM" id="MobiDB-lite"/>
    </source>
</evidence>
<accession>A0ABD1E287</accession>